<sequence>MDNYCSLSSHGVFMEITCYRNPEFAREPRSLPAATYNLAHTLLSRTSSGCLFIPIRAMQYLAILDAEELVFLDGERKCWVDIAWRNFRPQQRNSLDDPVAYEAVYYQPSSAGLMARLQAELPRALNDLAAKGRFDGVARVIKFAAPQRD</sequence>
<evidence type="ECO:0000313" key="1">
    <source>
        <dbReference type="EMBL" id="OIR08641.1"/>
    </source>
</evidence>
<organism evidence="1">
    <name type="scientific">mine drainage metagenome</name>
    <dbReference type="NCBI Taxonomy" id="410659"/>
    <lineage>
        <taxon>unclassified sequences</taxon>
        <taxon>metagenomes</taxon>
        <taxon>ecological metagenomes</taxon>
    </lineage>
</organism>
<protein>
    <submittedName>
        <fullName evidence="1">Uncharacterized protein</fullName>
    </submittedName>
</protein>
<proteinExistence type="predicted"/>
<reference evidence="1" key="1">
    <citation type="submission" date="2016-10" db="EMBL/GenBank/DDBJ databases">
        <title>Sequence of Gallionella enrichment culture.</title>
        <authorList>
            <person name="Poehlein A."/>
            <person name="Muehling M."/>
            <person name="Daniel R."/>
        </authorList>
    </citation>
    <scope>NUCLEOTIDE SEQUENCE</scope>
</reference>
<name>A0A1J5SJL7_9ZZZZ</name>
<dbReference type="AlphaFoldDB" id="A0A1J5SJL7"/>
<accession>A0A1J5SJL7</accession>
<gene>
    <name evidence="1" type="ORF">GALL_90240</name>
</gene>
<comment type="caution">
    <text evidence="1">The sequence shown here is derived from an EMBL/GenBank/DDBJ whole genome shotgun (WGS) entry which is preliminary data.</text>
</comment>
<dbReference type="EMBL" id="MLJW01000030">
    <property type="protein sequence ID" value="OIR08641.1"/>
    <property type="molecule type" value="Genomic_DNA"/>
</dbReference>